<protein>
    <submittedName>
        <fullName evidence="2">META domain-containing protein</fullName>
    </submittedName>
</protein>
<evidence type="ECO:0000259" key="1">
    <source>
        <dbReference type="Pfam" id="PF03724"/>
    </source>
</evidence>
<feature type="domain" description="DUF306" evidence="1">
    <location>
        <begin position="36"/>
        <end position="148"/>
    </location>
</feature>
<dbReference type="PROSITE" id="PS51257">
    <property type="entry name" value="PROKAR_LIPOPROTEIN"/>
    <property type="match status" value="1"/>
</dbReference>
<evidence type="ECO:0000313" key="3">
    <source>
        <dbReference type="Proteomes" id="UP001365846"/>
    </source>
</evidence>
<name>A0ABU8VE58_9BURK</name>
<gene>
    <name evidence="2" type="ORF">WKW77_12705</name>
</gene>
<dbReference type="EMBL" id="JBBKZU010000005">
    <property type="protein sequence ID" value="MEJ8811932.1"/>
    <property type="molecule type" value="Genomic_DNA"/>
</dbReference>
<dbReference type="PANTHER" id="PTHR35535:SF1">
    <property type="entry name" value="HEAT SHOCK PROTEIN HSLJ"/>
    <property type="match status" value="1"/>
</dbReference>
<dbReference type="PANTHER" id="PTHR35535">
    <property type="entry name" value="HEAT SHOCK PROTEIN HSLJ"/>
    <property type="match status" value="1"/>
</dbReference>
<dbReference type="InterPro" id="IPR053147">
    <property type="entry name" value="Hsp_HslJ-like"/>
</dbReference>
<dbReference type="InterPro" id="IPR038670">
    <property type="entry name" value="HslJ-like_sf"/>
</dbReference>
<dbReference type="Proteomes" id="UP001365846">
    <property type="component" value="Unassembled WGS sequence"/>
</dbReference>
<proteinExistence type="predicted"/>
<organism evidence="2 3">
    <name type="scientific">Variovorax ureilyticus</name>
    <dbReference type="NCBI Taxonomy" id="1836198"/>
    <lineage>
        <taxon>Bacteria</taxon>
        <taxon>Pseudomonadati</taxon>
        <taxon>Pseudomonadota</taxon>
        <taxon>Betaproteobacteria</taxon>
        <taxon>Burkholderiales</taxon>
        <taxon>Comamonadaceae</taxon>
        <taxon>Variovorax</taxon>
    </lineage>
</organism>
<comment type="caution">
    <text evidence="2">The sequence shown here is derived from an EMBL/GenBank/DDBJ whole genome shotgun (WGS) entry which is preliminary data.</text>
</comment>
<dbReference type="RefSeq" id="WP_340357208.1">
    <property type="nucleotide sequence ID" value="NZ_JBBKZU010000005.1"/>
</dbReference>
<keyword evidence="3" id="KW-1185">Reference proteome</keyword>
<dbReference type="Pfam" id="PF03724">
    <property type="entry name" value="META"/>
    <property type="match status" value="1"/>
</dbReference>
<dbReference type="InterPro" id="IPR005184">
    <property type="entry name" value="DUF306_Meta_HslJ"/>
</dbReference>
<reference evidence="2 3" key="1">
    <citation type="submission" date="2024-03" db="EMBL/GenBank/DDBJ databases">
        <title>Novel species of the genus Variovorax.</title>
        <authorList>
            <person name="Liu Q."/>
            <person name="Xin Y.-H."/>
        </authorList>
    </citation>
    <scope>NUCLEOTIDE SEQUENCE [LARGE SCALE GENOMIC DNA]</scope>
    <source>
        <strain evidence="2 3">KACC 18899</strain>
    </source>
</reference>
<dbReference type="Gene3D" id="2.40.128.270">
    <property type="match status" value="1"/>
</dbReference>
<accession>A0ABU8VE58</accession>
<sequence length="154" mass="16175">MRFRPAARPSAAPVVAITLLAAGLLAGCGSGISLDEPIEGPVWRLEQLGDNPVAPGSDPQRDAQLQFDRRNGQVTGSGGCNRVTGTFQRSGSALKMNQLASTRMACTDPALGANEAQFFAVLQSTASYRLQGNSRMTLLDSGGRTLAVLTTQVR</sequence>
<evidence type="ECO:0000313" key="2">
    <source>
        <dbReference type="EMBL" id="MEJ8811932.1"/>
    </source>
</evidence>